<proteinExistence type="inferred from homology"/>
<dbReference type="Pfam" id="PF00082">
    <property type="entry name" value="Peptidase_S8"/>
    <property type="match status" value="1"/>
</dbReference>
<dbReference type="PRINTS" id="PR00723">
    <property type="entry name" value="SUBTILISIN"/>
</dbReference>
<comment type="caution">
    <text evidence="12">The sequence shown here is derived from an EMBL/GenBank/DDBJ whole genome shotgun (WGS) entry which is preliminary data.</text>
</comment>
<evidence type="ECO:0000256" key="4">
    <source>
        <dbReference type="ARBA" id="ARBA00022825"/>
    </source>
</evidence>
<dbReference type="InterPro" id="IPR003137">
    <property type="entry name" value="PA_domain"/>
</dbReference>
<dbReference type="Pfam" id="PF05922">
    <property type="entry name" value="Inhibitor_I9"/>
    <property type="match status" value="1"/>
</dbReference>
<feature type="region of interest" description="Disordered" evidence="7">
    <location>
        <begin position="227"/>
        <end position="252"/>
    </location>
</feature>
<organism evidence="12 13">
    <name type="scientific">Rhodanobacter denitrificans</name>
    <dbReference type="NCBI Taxonomy" id="666685"/>
    <lineage>
        <taxon>Bacteria</taxon>
        <taxon>Pseudomonadati</taxon>
        <taxon>Pseudomonadota</taxon>
        <taxon>Gammaproteobacteria</taxon>
        <taxon>Lysobacterales</taxon>
        <taxon>Rhodanobacteraceae</taxon>
        <taxon>Rhodanobacter</taxon>
    </lineage>
</organism>
<evidence type="ECO:0000313" key="13">
    <source>
        <dbReference type="Proteomes" id="UP000249046"/>
    </source>
</evidence>
<sequence>MNTFVRSKVLASAVAVALSAGTVAGHAFAADPVQDPNAVAISGRLWMIEFAEPGLLYFQGDAQQPQGTAPAGQRRLDVHTPAAVQYQARLTAAQDAHIAAIEARLGRSVQAIHRYAITHSGIALELTEAEAARIRDLPGVVSVEKEALYQLDTHRGPTFIGAPTIWDGSNAPGGFGSLGQGITIGVFDTGANLSHPSFAPMGAACGFSTPQPKLVALDCSAASCAGPSPGDADDHGSHTASTAGGNFVPRGENADPLRNISGVAPCANLRTYRVCFPAGCTGTAITNAINQAIVDGIDVANFSLGPNVNGQLNPWTDSTDRRVLDMVNSGIFVSMSAGNTRASPVINPPAEVKHVGPWNITVANSGHDGVPRADGFIQVTGPTPVPSNLASLTLSAADVPPPPAATGVVVRHVASNAFGCTSFAPGTFSGAYALVSRGGTPEACAFAVKVANAVDAGAQGVIIFNNVAGAFSPGTNAQEGTPVGTLTQTDGQALASFITANGATPTVVTVNPPPLTTANVLDSGSLRGPNLCCNGNGAMNVTKPDITAPGINIYAAASGTGQSAYANISGTSMSSPHVAGAGALVRAVRPTWTPVEVNSALMMTATLAGQLMPDGTTAATPDEVGSGMVNLRGAALAGLVLNETFANFVAANPNSGGQPHTLNIASLRNVGCTGNCQWTRTFRNTLSTPTNWTVTAVNVPAGLNLNVSPTSFSFTGEGVLDPDVIFIGTFEDAAPTAPETQAITVTATPTTTLANVVFAQIVLTETGGQSPPLRLTVAVRGAP</sequence>
<evidence type="ECO:0000256" key="7">
    <source>
        <dbReference type="SAM" id="MobiDB-lite"/>
    </source>
</evidence>
<dbReference type="Proteomes" id="UP000249046">
    <property type="component" value="Unassembled WGS sequence"/>
</dbReference>
<dbReference type="Pfam" id="PF02225">
    <property type="entry name" value="PA"/>
    <property type="match status" value="1"/>
</dbReference>
<feature type="active site" description="Charge relay system" evidence="5 6">
    <location>
        <position position="235"/>
    </location>
</feature>
<comment type="similarity">
    <text evidence="1 6">Belongs to the peptidase S8 family.</text>
</comment>
<feature type="domain" description="Peptidase S8/S53" evidence="9">
    <location>
        <begin position="179"/>
        <end position="613"/>
    </location>
</feature>
<dbReference type="InterPro" id="IPR010259">
    <property type="entry name" value="S8pro/Inhibitor_I9"/>
</dbReference>
<dbReference type="GO" id="GO:0006508">
    <property type="term" value="P:proteolysis"/>
    <property type="evidence" value="ECO:0007669"/>
    <property type="project" value="UniProtKB-KW"/>
</dbReference>
<name>A0A2W5M7H4_9GAMM</name>
<dbReference type="PANTHER" id="PTHR10795">
    <property type="entry name" value="PROPROTEIN CONVERTASE SUBTILISIN/KEXIN"/>
    <property type="match status" value="1"/>
</dbReference>
<dbReference type="PROSITE" id="PS00138">
    <property type="entry name" value="SUBTILASE_SER"/>
    <property type="match status" value="1"/>
</dbReference>
<evidence type="ECO:0000259" key="10">
    <source>
        <dbReference type="Pfam" id="PF02225"/>
    </source>
</evidence>
<reference evidence="12 13" key="1">
    <citation type="submission" date="2017-08" db="EMBL/GenBank/DDBJ databases">
        <title>Infants hospitalized years apart are colonized by the same room-sourced microbial strains.</title>
        <authorList>
            <person name="Brooks B."/>
            <person name="Olm M.R."/>
            <person name="Firek B.A."/>
            <person name="Baker R."/>
            <person name="Thomas B.C."/>
            <person name="Morowitz M.J."/>
            <person name="Banfield J.F."/>
        </authorList>
    </citation>
    <scope>NUCLEOTIDE SEQUENCE [LARGE SCALE GENOMIC DNA]</scope>
    <source>
        <strain evidence="12">S2_005_003_R2_42</strain>
    </source>
</reference>
<dbReference type="InterPro" id="IPR046450">
    <property type="entry name" value="PA_dom_sf"/>
</dbReference>
<dbReference type="InterPro" id="IPR023828">
    <property type="entry name" value="Peptidase_S8_Ser-AS"/>
</dbReference>
<dbReference type="EMBL" id="QFPO01000030">
    <property type="protein sequence ID" value="PZQ09370.1"/>
    <property type="molecule type" value="Genomic_DNA"/>
</dbReference>
<accession>A0A2W5M7H4</accession>
<evidence type="ECO:0000256" key="8">
    <source>
        <dbReference type="SAM" id="SignalP"/>
    </source>
</evidence>
<evidence type="ECO:0008006" key="14">
    <source>
        <dbReference type="Google" id="ProtNLM"/>
    </source>
</evidence>
<protein>
    <recommendedName>
        <fullName evidence="14">Peptidase S8</fullName>
    </recommendedName>
</protein>
<keyword evidence="2 6" id="KW-0645">Protease</keyword>
<feature type="domain" description="PA" evidence="10">
    <location>
        <begin position="406"/>
        <end position="494"/>
    </location>
</feature>
<dbReference type="InterPro" id="IPR015500">
    <property type="entry name" value="Peptidase_S8_subtilisin-rel"/>
</dbReference>
<evidence type="ECO:0000256" key="1">
    <source>
        <dbReference type="ARBA" id="ARBA00011073"/>
    </source>
</evidence>
<feature type="signal peptide" evidence="8">
    <location>
        <begin position="1"/>
        <end position="29"/>
    </location>
</feature>
<feature type="domain" description="Inhibitor I9" evidence="11">
    <location>
        <begin position="107"/>
        <end position="151"/>
    </location>
</feature>
<gene>
    <name evidence="12" type="ORF">DI564_17900</name>
</gene>
<dbReference type="AlphaFoldDB" id="A0A2W5M7H4"/>
<keyword evidence="8" id="KW-0732">Signal</keyword>
<evidence type="ECO:0000256" key="2">
    <source>
        <dbReference type="ARBA" id="ARBA00022670"/>
    </source>
</evidence>
<dbReference type="InterPro" id="IPR000209">
    <property type="entry name" value="Peptidase_S8/S53_dom"/>
</dbReference>
<dbReference type="GO" id="GO:0004252">
    <property type="term" value="F:serine-type endopeptidase activity"/>
    <property type="evidence" value="ECO:0007669"/>
    <property type="project" value="UniProtKB-UniRule"/>
</dbReference>
<dbReference type="Gene3D" id="3.50.30.30">
    <property type="match status" value="1"/>
</dbReference>
<evidence type="ECO:0000313" key="12">
    <source>
        <dbReference type="EMBL" id="PZQ09370.1"/>
    </source>
</evidence>
<evidence type="ECO:0000259" key="11">
    <source>
        <dbReference type="Pfam" id="PF05922"/>
    </source>
</evidence>
<keyword evidence="4 6" id="KW-0720">Serine protease</keyword>
<dbReference type="InterPro" id="IPR045051">
    <property type="entry name" value="SBT"/>
</dbReference>
<evidence type="ECO:0000256" key="3">
    <source>
        <dbReference type="ARBA" id="ARBA00022801"/>
    </source>
</evidence>
<dbReference type="PROSITE" id="PS51892">
    <property type="entry name" value="SUBTILASE"/>
    <property type="match status" value="1"/>
</dbReference>
<evidence type="ECO:0000259" key="9">
    <source>
        <dbReference type="Pfam" id="PF00082"/>
    </source>
</evidence>
<feature type="chain" id="PRO_5016154847" description="Peptidase S8" evidence="8">
    <location>
        <begin position="30"/>
        <end position="783"/>
    </location>
</feature>
<dbReference type="Gene3D" id="3.40.50.200">
    <property type="entry name" value="Peptidase S8/S53 domain"/>
    <property type="match status" value="1"/>
</dbReference>
<dbReference type="SUPFAM" id="SSF52025">
    <property type="entry name" value="PA domain"/>
    <property type="match status" value="1"/>
</dbReference>
<feature type="active site" description="Charge relay system" evidence="5 6">
    <location>
        <position position="572"/>
    </location>
</feature>
<feature type="active site" description="Charge relay system" evidence="5 6">
    <location>
        <position position="188"/>
    </location>
</feature>
<evidence type="ECO:0000256" key="6">
    <source>
        <dbReference type="PROSITE-ProRule" id="PRU01240"/>
    </source>
</evidence>
<evidence type="ECO:0000256" key="5">
    <source>
        <dbReference type="PIRSR" id="PIRSR615500-1"/>
    </source>
</evidence>
<keyword evidence="3 6" id="KW-0378">Hydrolase</keyword>
<dbReference type="InterPro" id="IPR036852">
    <property type="entry name" value="Peptidase_S8/S53_dom_sf"/>
</dbReference>
<dbReference type="SUPFAM" id="SSF52743">
    <property type="entry name" value="Subtilisin-like"/>
    <property type="match status" value="1"/>
</dbReference>